<name>A0ABD4AQW0_9BURK</name>
<evidence type="ECO:0000313" key="1">
    <source>
        <dbReference type="EMBL" id="KKL39632.1"/>
    </source>
</evidence>
<dbReference type="AlphaFoldDB" id="A0ABD4AQW0"/>
<dbReference type="EMBL" id="LASD01000009">
    <property type="protein sequence ID" value="KKL39632.1"/>
    <property type="molecule type" value="Genomic_DNA"/>
</dbReference>
<reference evidence="1 2" key="1">
    <citation type="submission" date="2015-03" db="EMBL/GenBank/DDBJ databases">
        <title>Draft genome sequences of the Burkholderia contaminans strains LMG 23361 and FFH2055 and Burkholderia cenocepacia K56-2.</title>
        <authorList>
            <person name="Bloodworth R.A."/>
            <person name="Selin C."/>
            <person name="Lopez De Volder M.A."/>
            <person name="Degrossi J."/>
            <person name="Drevinek P."/>
            <person name="Galanternik L."/>
            <person name="Cardona S.T."/>
        </authorList>
    </citation>
    <scope>NUCLEOTIDE SEQUENCE [LARGE SCALE GENOMIC DNA]</scope>
    <source>
        <strain evidence="1 2">LMG 23361</strain>
    </source>
</reference>
<dbReference type="Proteomes" id="UP000034400">
    <property type="component" value="Unassembled WGS sequence"/>
</dbReference>
<accession>A0ABD4AQW0</accession>
<protein>
    <submittedName>
        <fullName evidence="1">Uncharacterized protein</fullName>
    </submittedName>
</protein>
<comment type="caution">
    <text evidence="1">The sequence shown here is derived from an EMBL/GenBank/DDBJ whole genome shotgun (WGS) entry which is preliminary data.</text>
</comment>
<evidence type="ECO:0000313" key="2">
    <source>
        <dbReference type="Proteomes" id="UP000034400"/>
    </source>
</evidence>
<proteinExistence type="predicted"/>
<gene>
    <name evidence="1" type="ORF">WR31_23275</name>
</gene>
<sequence>MPNAQTRQDAARSHFYAGESERAVPVRECAGPRAACRPRRTRGCCVDARGLAVGHRTLGAVVAHATYVA</sequence>
<organism evidence="1 2">
    <name type="scientific">Burkholderia contaminans LMG 23361</name>
    <dbReference type="NCBI Taxonomy" id="1334628"/>
    <lineage>
        <taxon>Bacteria</taxon>
        <taxon>Pseudomonadati</taxon>
        <taxon>Pseudomonadota</taxon>
        <taxon>Betaproteobacteria</taxon>
        <taxon>Burkholderiales</taxon>
        <taxon>Burkholderiaceae</taxon>
        <taxon>Burkholderia</taxon>
        <taxon>Burkholderia cepacia complex</taxon>
    </lineage>
</organism>